<protein>
    <recommendedName>
        <fullName evidence="3">Cobalt transporter</fullName>
    </recommendedName>
</protein>
<dbReference type="AlphaFoldDB" id="A0A4Y3K7A6"/>
<evidence type="ECO:0000313" key="1">
    <source>
        <dbReference type="EMBL" id="GEA79893.1"/>
    </source>
</evidence>
<reference evidence="1 2" key="1">
    <citation type="submission" date="2019-06" db="EMBL/GenBank/DDBJ databases">
        <title>Whole genome shotgun sequence of Cellulomonas uda NBRC 3747.</title>
        <authorList>
            <person name="Hosoyama A."/>
            <person name="Uohara A."/>
            <person name="Ohji S."/>
            <person name="Ichikawa N."/>
        </authorList>
    </citation>
    <scope>NUCLEOTIDE SEQUENCE [LARGE SCALE GENOMIC DNA]</scope>
    <source>
        <strain evidence="1 2">NBRC 3747</strain>
    </source>
</reference>
<organism evidence="1 2">
    <name type="scientific">Cellulomonas uda</name>
    <dbReference type="NCBI Taxonomy" id="1714"/>
    <lineage>
        <taxon>Bacteria</taxon>
        <taxon>Bacillati</taxon>
        <taxon>Actinomycetota</taxon>
        <taxon>Actinomycetes</taxon>
        <taxon>Micrococcales</taxon>
        <taxon>Cellulomonadaceae</taxon>
        <taxon>Cellulomonas</taxon>
    </lineage>
</organism>
<keyword evidence="2" id="KW-1185">Reference proteome</keyword>
<gene>
    <name evidence="1" type="ORF">CUD01_03370</name>
</gene>
<dbReference type="RefSeq" id="WP_141318172.1">
    <property type="nucleotide sequence ID" value="NZ_BJLP01000003.1"/>
</dbReference>
<proteinExistence type="predicted"/>
<name>A0A4Y3K7A6_CELUD</name>
<evidence type="ECO:0008006" key="3">
    <source>
        <dbReference type="Google" id="ProtNLM"/>
    </source>
</evidence>
<sequence length="299" mass="31706">MTDRRRRPRARRGRRAARTLVALLVLVGVLAGAVALVVTALERLEPEVPVVARCTATLDGTAWSLSADQAQHAALFAAVAQRRGLPARAVTIAIATALQESRLENIDYGDRDSIGLFQQRPSQGWGTVEQIMDPVYSVGKFYDGLVKVPGYEDMEVTDAAQAVQRSAFPKAYAQHEVRARAWASGLTGHSPATIACTLPAGDGGDPDAVLTRVRRDLGDVPARAFGGGDEPAGVVVDARGLGDDAARSAWAVAAWAVATADELGTRRVDVADRSWTREGGTWTANDRGARAAGTVRIDS</sequence>
<dbReference type="EMBL" id="BJLP01000003">
    <property type="protein sequence ID" value="GEA79893.1"/>
    <property type="molecule type" value="Genomic_DNA"/>
</dbReference>
<evidence type="ECO:0000313" key="2">
    <source>
        <dbReference type="Proteomes" id="UP000315842"/>
    </source>
</evidence>
<accession>A0A4Y3K7A6</accession>
<dbReference type="Proteomes" id="UP000315842">
    <property type="component" value="Unassembled WGS sequence"/>
</dbReference>
<comment type="caution">
    <text evidence="1">The sequence shown here is derived from an EMBL/GenBank/DDBJ whole genome shotgun (WGS) entry which is preliminary data.</text>
</comment>